<dbReference type="PANTHER" id="PTHR38149:SF1">
    <property type="entry name" value="ATPASE"/>
    <property type="match status" value="1"/>
</dbReference>
<feature type="domain" description="ATPase of the ABC class N-terminal" evidence="3">
    <location>
        <begin position="38"/>
        <end position="208"/>
    </location>
</feature>
<dbReference type="Proteomes" id="UP001515480">
    <property type="component" value="Unassembled WGS sequence"/>
</dbReference>
<dbReference type="Pfam" id="PF21117">
    <property type="entry name" value="MRB1590_C"/>
    <property type="match status" value="1"/>
</dbReference>
<gene>
    <name evidence="5" type="ORF">AB1Y20_008663</name>
</gene>
<dbReference type="Pfam" id="PF09818">
    <property type="entry name" value="ABC_ATPase"/>
    <property type="match status" value="1"/>
</dbReference>
<dbReference type="InterPro" id="IPR046833">
    <property type="entry name" value="ABC_N"/>
</dbReference>
<dbReference type="InterPro" id="IPR019195">
    <property type="entry name" value="ABC_ATPase_put"/>
</dbReference>
<accession>A0AB34IUI3</accession>
<dbReference type="AlphaFoldDB" id="A0AB34IUI3"/>
<sequence>MGGKGAFYKEKYGGGRSQFGGRGGGGGGGGFGKASKADLVNILRRIDGKPYGAYRDLEGASYDFGTFRLIIQHVQSDPFAPPSRCYVTAPLSDVNFPSHCFANPVREVAFRDYITRRFFSTAQRLGLDKRTEAGGWSGQKGGEVLIDQPGQHVLDRSSVVLDRSGGAPLLEARFTIALPARGRSVLGEWASQILAAALPDVVNEALYFQANLAVGLRRHLDSVEDQRSARAQLFGLGLVAFVANGSILPRASGASDLPMSAAVAVPFASPPELQVAITVPNAGVIEGMGVRRGVSIIVGGGFHGKSTLLEAIQVGVYDKIPGDGRERVVTDENAVKVRAEDGRAVTHCDISPFIDNLPFGKRTSTFSSEDASGSTSQAAAIIEALEAGCTSLLIDEDTSATNFMIRDARMQALVAADKEPIRPFISKVRSLWSNLGVSSIVVIGGSGDYFDVADSVIMLDNYAAADVTARAKQIAQALPRSAAQGDSPPAAFVPPPQRCPSSSGLAAGIKTVAMRSSIRFGDLPELDLSGIEQIVELSQVRAIAEALLSLAQGPMASGEATVADLLQQLTATLDAEGVPRGGNVCTRARHC</sequence>
<keyword evidence="6" id="KW-1185">Reference proteome</keyword>
<evidence type="ECO:0000313" key="5">
    <source>
        <dbReference type="EMBL" id="KAL1504893.1"/>
    </source>
</evidence>
<proteinExistence type="predicted"/>
<dbReference type="Pfam" id="PF20446">
    <property type="entry name" value="ABC_N"/>
    <property type="match status" value="1"/>
</dbReference>
<organism evidence="5 6">
    <name type="scientific">Prymnesium parvum</name>
    <name type="common">Toxic golden alga</name>
    <dbReference type="NCBI Taxonomy" id="97485"/>
    <lineage>
        <taxon>Eukaryota</taxon>
        <taxon>Haptista</taxon>
        <taxon>Haptophyta</taxon>
        <taxon>Prymnesiophyceae</taxon>
        <taxon>Prymnesiales</taxon>
        <taxon>Prymnesiaceae</taxon>
        <taxon>Prymnesium</taxon>
    </lineage>
</organism>
<feature type="region of interest" description="Disordered" evidence="1">
    <location>
        <begin position="479"/>
        <end position="504"/>
    </location>
</feature>
<evidence type="ECO:0000259" key="3">
    <source>
        <dbReference type="Pfam" id="PF20446"/>
    </source>
</evidence>
<evidence type="ECO:0000313" key="6">
    <source>
        <dbReference type="Proteomes" id="UP001515480"/>
    </source>
</evidence>
<evidence type="ECO:0000259" key="4">
    <source>
        <dbReference type="Pfam" id="PF21117"/>
    </source>
</evidence>
<evidence type="ECO:0000256" key="1">
    <source>
        <dbReference type="SAM" id="MobiDB-lite"/>
    </source>
</evidence>
<dbReference type="InterPro" id="IPR049069">
    <property type="entry name" value="MRB1590-like_C"/>
</dbReference>
<comment type="caution">
    <text evidence="5">The sequence shown here is derived from an EMBL/GenBank/DDBJ whole genome shotgun (WGS) entry which is preliminary data.</text>
</comment>
<dbReference type="EMBL" id="JBGBPQ010000019">
    <property type="protein sequence ID" value="KAL1504893.1"/>
    <property type="molecule type" value="Genomic_DNA"/>
</dbReference>
<feature type="domain" description="ATPase of the ABC class C-terminal" evidence="2">
    <location>
        <begin position="216"/>
        <end position="484"/>
    </location>
</feature>
<feature type="domain" description="MRB1590-like C-terminal" evidence="4">
    <location>
        <begin position="516"/>
        <end position="578"/>
    </location>
</feature>
<evidence type="ECO:0000259" key="2">
    <source>
        <dbReference type="Pfam" id="PF09818"/>
    </source>
</evidence>
<dbReference type="InterPro" id="IPR046834">
    <property type="entry name" value="ABC_ATPase_C"/>
</dbReference>
<reference evidence="5 6" key="1">
    <citation type="journal article" date="2024" name="Science">
        <title>Giant polyketide synthase enzymes in the biosynthesis of giant marine polyether toxins.</title>
        <authorList>
            <person name="Fallon T.R."/>
            <person name="Shende V.V."/>
            <person name="Wierzbicki I.H."/>
            <person name="Pendleton A.L."/>
            <person name="Watervoot N.F."/>
            <person name="Auber R.P."/>
            <person name="Gonzalez D.J."/>
            <person name="Wisecaver J.H."/>
            <person name="Moore B.S."/>
        </authorList>
    </citation>
    <scope>NUCLEOTIDE SEQUENCE [LARGE SCALE GENOMIC DNA]</scope>
    <source>
        <strain evidence="5 6">12B1</strain>
    </source>
</reference>
<protein>
    <recommendedName>
        <fullName evidence="7">Isopentenyl-diphosphate delta-isomerase</fullName>
    </recommendedName>
</protein>
<evidence type="ECO:0008006" key="7">
    <source>
        <dbReference type="Google" id="ProtNLM"/>
    </source>
</evidence>
<name>A0AB34IUI3_PRYPA</name>
<dbReference type="PANTHER" id="PTHR38149">
    <property type="entry name" value="ATPASE"/>
    <property type="match status" value="1"/>
</dbReference>